<dbReference type="Gene3D" id="1.10.10.10">
    <property type="entry name" value="Winged helix-like DNA-binding domain superfamily/Winged helix DNA-binding domain"/>
    <property type="match status" value="1"/>
</dbReference>
<organism evidence="6 7">
    <name type="scientific">Segnochrobactrum spirostomi</name>
    <dbReference type="NCBI Taxonomy" id="2608987"/>
    <lineage>
        <taxon>Bacteria</taxon>
        <taxon>Pseudomonadati</taxon>
        <taxon>Pseudomonadota</taxon>
        <taxon>Alphaproteobacteria</taxon>
        <taxon>Hyphomicrobiales</taxon>
        <taxon>Segnochrobactraceae</taxon>
        <taxon>Segnochrobactrum</taxon>
    </lineage>
</organism>
<dbReference type="Pfam" id="PF00126">
    <property type="entry name" value="HTH_1"/>
    <property type="match status" value="1"/>
</dbReference>
<evidence type="ECO:0000256" key="1">
    <source>
        <dbReference type="ARBA" id="ARBA00009437"/>
    </source>
</evidence>
<dbReference type="RefSeq" id="WP_153484261.1">
    <property type="nucleotide sequence ID" value="NZ_VWNA01000001.1"/>
</dbReference>
<dbReference type="SUPFAM" id="SSF53850">
    <property type="entry name" value="Periplasmic binding protein-like II"/>
    <property type="match status" value="1"/>
</dbReference>
<dbReference type="PROSITE" id="PS50931">
    <property type="entry name" value="HTH_LYSR"/>
    <property type="match status" value="1"/>
</dbReference>
<dbReference type="InterPro" id="IPR005119">
    <property type="entry name" value="LysR_subst-bd"/>
</dbReference>
<dbReference type="InterPro" id="IPR000847">
    <property type="entry name" value="LysR_HTH_N"/>
</dbReference>
<gene>
    <name evidence="6" type="ORF">F0357_16095</name>
</gene>
<dbReference type="EMBL" id="VWNA01000001">
    <property type="protein sequence ID" value="MQT14136.1"/>
    <property type="molecule type" value="Genomic_DNA"/>
</dbReference>
<keyword evidence="2" id="KW-0805">Transcription regulation</keyword>
<evidence type="ECO:0000256" key="3">
    <source>
        <dbReference type="ARBA" id="ARBA00023125"/>
    </source>
</evidence>
<keyword evidence="4" id="KW-0804">Transcription</keyword>
<dbReference type="InterPro" id="IPR036390">
    <property type="entry name" value="WH_DNA-bd_sf"/>
</dbReference>
<dbReference type="GO" id="GO:0003700">
    <property type="term" value="F:DNA-binding transcription factor activity"/>
    <property type="evidence" value="ECO:0007669"/>
    <property type="project" value="InterPro"/>
</dbReference>
<proteinExistence type="inferred from homology"/>
<comment type="similarity">
    <text evidence="1">Belongs to the LysR transcriptional regulatory family.</text>
</comment>
<evidence type="ECO:0000256" key="2">
    <source>
        <dbReference type="ARBA" id="ARBA00023015"/>
    </source>
</evidence>
<dbReference type="GO" id="GO:0043565">
    <property type="term" value="F:sequence-specific DNA binding"/>
    <property type="evidence" value="ECO:0007669"/>
    <property type="project" value="TreeGrafter"/>
</dbReference>
<dbReference type="SUPFAM" id="SSF46785">
    <property type="entry name" value="Winged helix' DNA-binding domain"/>
    <property type="match status" value="1"/>
</dbReference>
<reference evidence="6 7" key="1">
    <citation type="submission" date="2019-09" db="EMBL/GenBank/DDBJ databases">
        <title>Segnochrobactrum spirostomi gen. nov., sp. nov., isolated from the ciliate Spirostomum cf. yagiui and description of a novel family, Segnochrobactraceae fam. nov. within the order Rhizobiales of the class Alphaproteobacteria.</title>
        <authorList>
            <person name="Akter S."/>
            <person name="Shazib S.U.A."/>
            <person name="Shin M.K."/>
        </authorList>
    </citation>
    <scope>NUCLEOTIDE SEQUENCE [LARGE SCALE GENOMIC DNA]</scope>
    <source>
        <strain evidence="6 7">Sp-1</strain>
    </source>
</reference>
<dbReference type="Gene3D" id="3.40.190.10">
    <property type="entry name" value="Periplasmic binding protein-like II"/>
    <property type="match status" value="2"/>
</dbReference>
<name>A0A6A7Y5T2_9HYPH</name>
<dbReference type="Proteomes" id="UP000332515">
    <property type="component" value="Unassembled WGS sequence"/>
</dbReference>
<dbReference type="AlphaFoldDB" id="A0A6A7Y5T2"/>
<keyword evidence="3" id="KW-0238">DNA-binding</keyword>
<accession>A0A6A7Y5T2</accession>
<evidence type="ECO:0000313" key="6">
    <source>
        <dbReference type="EMBL" id="MQT14136.1"/>
    </source>
</evidence>
<dbReference type="PRINTS" id="PR00039">
    <property type="entry name" value="HTHLYSR"/>
</dbReference>
<dbReference type="FunFam" id="1.10.10.10:FF:000001">
    <property type="entry name" value="LysR family transcriptional regulator"/>
    <property type="match status" value="1"/>
</dbReference>
<dbReference type="InterPro" id="IPR036388">
    <property type="entry name" value="WH-like_DNA-bd_sf"/>
</dbReference>
<dbReference type="Pfam" id="PF03466">
    <property type="entry name" value="LysR_substrate"/>
    <property type="match status" value="1"/>
</dbReference>
<dbReference type="PANTHER" id="PTHR30537:SF74">
    <property type="entry name" value="HTH-TYPE TRANSCRIPTIONAL REGULATOR TRPI"/>
    <property type="match status" value="1"/>
</dbReference>
<feature type="domain" description="HTH lysR-type" evidence="5">
    <location>
        <begin position="6"/>
        <end position="63"/>
    </location>
</feature>
<evidence type="ECO:0000256" key="4">
    <source>
        <dbReference type="ARBA" id="ARBA00023163"/>
    </source>
</evidence>
<sequence>MERRRLPLNALRAFEAVAHHGSFTSAAAALNVSQSALSRHVIGLEEALGRKLFERRRNALTLTESGEMLLAGISKAFEKIEQTLAAVVAPDGAERTRRLRVNLPPSFAMKLAVPLLNDFRRSFPDVVLEIGTPYGGPGAEVDLAVVYSRPVVDDAVTDLLWEERPTILCHPSLAPQCKAMSLSDFVSANEIVHVRIVDLEPHHSWHEFARQNGLPISLVSRGLSFDTASLAVQYVLSGQGLVVADPLLFAGEIAAGELVAPVAASHYEGFGYYLKIDPEGLGDPLISAFRSWLIQRFKTPAPIAALASRDGKPGLTLISTSG</sequence>
<comment type="caution">
    <text evidence="6">The sequence shown here is derived from an EMBL/GenBank/DDBJ whole genome shotgun (WGS) entry which is preliminary data.</text>
</comment>
<evidence type="ECO:0000313" key="7">
    <source>
        <dbReference type="Proteomes" id="UP000332515"/>
    </source>
</evidence>
<evidence type="ECO:0000259" key="5">
    <source>
        <dbReference type="PROSITE" id="PS50931"/>
    </source>
</evidence>
<dbReference type="GO" id="GO:0006351">
    <property type="term" value="P:DNA-templated transcription"/>
    <property type="evidence" value="ECO:0007669"/>
    <property type="project" value="TreeGrafter"/>
</dbReference>
<protein>
    <submittedName>
        <fullName evidence="6">LysR family transcriptional regulator</fullName>
    </submittedName>
</protein>
<keyword evidence="7" id="KW-1185">Reference proteome</keyword>
<dbReference type="PANTHER" id="PTHR30537">
    <property type="entry name" value="HTH-TYPE TRANSCRIPTIONAL REGULATOR"/>
    <property type="match status" value="1"/>
</dbReference>
<dbReference type="InterPro" id="IPR058163">
    <property type="entry name" value="LysR-type_TF_proteobact-type"/>
</dbReference>